<sequence length="123" mass="13142">MIPGEVRPGDGTLSINARREKILLAVVNEGDRPIQVGSHLHFSDANPALSFDRAAARGFRLDIPSGTSVRFEPGFAVEVPLVRLGGDARVPGILVRDGTGGDVPEPGRRRDGRLPKRSARRAG</sequence>
<dbReference type="InterPro" id="IPR036461">
    <property type="entry name" value="Urease_betasu_sf"/>
</dbReference>
<evidence type="ECO:0000256" key="3">
    <source>
        <dbReference type="SAM" id="MobiDB-lite"/>
    </source>
</evidence>
<evidence type="ECO:0000313" key="4">
    <source>
        <dbReference type="EMBL" id="RCG24881.1"/>
    </source>
</evidence>
<evidence type="ECO:0000256" key="2">
    <source>
        <dbReference type="ARBA" id="ARBA00047778"/>
    </source>
</evidence>
<dbReference type="SUPFAM" id="SSF51278">
    <property type="entry name" value="Urease, beta-subunit"/>
    <property type="match status" value="1"/>
</dbReference>
<dbReference type="EMBL" id="QOIN01000039">
    <property type="protein sequence ID" value="RCG24881.1"/>
    <property type="molecule type" value="Genomic_DNA"/>
</dbReference>
<organism evidence="4 5">
    <name type="scientific">Streptomyces diacarni</name>
    <dbReference type="NCBI Taxonomy" id="2800381"/>
    <lineage>
        <taxon>Bacteria</taxon>
        <taxon>Bacillati</taxon>
        <taxon>Actinomycetota</taxon>
        <taxon>Actinomycetes</taxon>
        <taxon>Kitasatosporales</taxon>
        <taxon>Streptomycetaceae</taxon>
        <taxon>Streptomyces</taxon>
    </lineage>
</organism>
<feature type="compositionally biased region" description="Basic and acidic residues" evidence="3">
    <location>
        <begin position="105"/>
        <end position="114"/>
    </location>
</feature>
<comment type="caution">
    <text evidence="4">The sequence shown here is derived from an EMBL/GenBank/DDBJ whole genome shotgun (WGS) entry which is preliminary data.</text>
</comment>
<dbReference type="EC" id="3.5.1.5" evidence="4"/>
<dbReference type="CDD" id="cd00407">
    <property type="entry name" value="Urease_beta"/>
    <property type="match status" value="1"/>
</dbReference>
<dbReference type="PANTHER" id="PTHR33569">
    <property type="entry name" value="UREASE"/>
    <property type="match status" value="1"/>
</dbReference>
<evidence type="ECO:0000256" key="1">
    <source>
        <dbReference type="ARBA" id="ARBA00022801"/>
    </source>
</evidence>
<dbReference type="InterPro" id="IPR002019">
    <property type="entry name" value="Urease_beta-like"/>
</dbReference>
<dbReference type="GO" id="GO:0043419">
    <property type="term" value="P:urea catabolic process"/>
    <property type="evidence" value="ECO:0007669"/>
    <property type="project" value="InterPro"/>
</dbReference>
<protein>
    <submittedName>
        <fullName evidence="4">Urease subunit beta</fullName>
        <ecNumber evidence="4">3.5.1.5</ecNumber>
    </submittedName>
</protein>
<dbReference type="GO" id="GO:0009039">
    <property type="term" value="F:urease activity"/>
    <property type="evidence" value="ECO:0007669"/>
    <property type="project" value="UniProtKB-EC"/>
</dbReference>
<accession>A0A367F3P1</accession>
<proteinExistence type="predicted"/>
<keyword evidence="5" id="KW-1185">Reference proteome</keyword>
<evidence type="ECO:0000313" key="5">
    <source>
        <dbReference type="Proteomes" id="UP000252914"/>
    </source>
</evidence>
<name>A0A367F3P1_9ACTN</name>
<dbReference type="AlphaFoldDB" id="A0A367F3P1"/>
<gene>
    <name evidence="4" type="primary">ureB</name>
    <name evidence="4" type="ORF">DTL70_11220</name>
</gene>
<reference evidence="4 5" key="1">
    <citation type="submission" date="2018-06" db="EMBL/GenBank/DDBJ databases">
        <title>Streptomyces reniochalinae sp. nov. and Streptomyces diacarnus sp. nov. from marine sponges.</title>
        <authorList>
            <person name="Li L."/>
        </authorList>
    </citation>
    <scope>NUCLEOTIDE SEQUENCE [LARGE SCALE GENOMIC DNA]</scope>
    <source>
        <strain evidence="4 5">LHW51701</strain>
    </source>
</reference>
<dbReference type="PANTHER" id="PTHR33569:SF1">
    <property type="entry name" value="UREASE"/>
    <property type="match status" value="1"/>
</dbReference>
<dbReference type="Gene3D" id="2.10.150.10">
    <property type="entry name" value="Urease, beta subunit"/>
    <property type="match status" value="1"/>
</dbReference>
<feature type="region of interest" description="Disordered" evidence="3">
    <location>
        <begin position="95"/>
        <end position="123"/>
    </location>
</feature>
<dbReference type="GO" id="GO:0035550">
    <property type="term" value="C:urease complex"/>
    <property type="evidence" value="ECO:0007669"/>
    <property type="project" value="InterPro"/>
</dbReference>
<comment type="catalytic activity">
    <reaction evidence="2">
        <text>urea + 2 H2O + H(+) = hydrogencarbonate + 2 NH4(+)</text>
        <dbReference type="Rhea" id="RHEA:20557"/>
        <dbReference type="ChEBI" id="CHEBI:15377"/>
        <dbReference type="ChEBI" id="CHEBI:15378"/>
        <dbReference type="ChEBI" id="CHEBI:16199"/>
        <dbReference type="ChEBI" id="CHEBI:17544"/>
        <dbReference type="ChEBI" id="CHEBI:28938"/>
        <dbReference type="EC" id="3.5.1.5"/>
    </reaction>
</comment>
<dbReference type="Pfam" id="PF00699">
    <property type="entry name" value="Urease_beta"/>
    <property type="match status" value="1"/>
</dbReference>
<dbReference type="InterPro" id="IPR050069">
    <property type="entry name" value="Urease_subunit"/>
</dbReference>
<keyword evidence="1 4" id="KW-0378">Hydrolase</keyword>
<dbReference type="Proteomes" id="UP000252914">
    <property type="component" value="Unassembled WGS sequence"/>
</dbReference>
<dbReference type="NCBIfam" id="TIGR00192">
    <property type="entry name" value="urease_beta"/>
    <property type="match status" value="1"/>
</dbReference>
<dbReference type="RefSeq" id="WP_114021729.1">
    <property type="nucleotide sequence ID" value="NZ_QOIN01000039.1"/>
</dbReference>